<keyword evidence="4" id="KW-1185">Reference proteome</keyword>
<sequence>MFRKIVLLSITAIAVIFTWSSLFAYPAASQAQSRINALEVDLRGVQSRLNRIEAQLNRLRGVPSPRTPPTITLPSPPGPRAQLSQDQMFDRLATLVVEVKQQVNKLETRVAALEKRTQ</sequence>
<accession>A0A6N8G1V7</accession>
<name>A0A6N8G1V7_9CHRO</name>
<reference evidence="3 4" key="1">
    <citation type="journal article" date="2019" name="Front. Microbiol.">
        <title>Genomic Features for Desiccation Tolerance and Sugar Biosynthesis in the Extremophile Gloeocapsopsis sp. UTEX B3054.</title>
        <authorList>
            <person name="Urrejola C."/>
            <person name="Alcorta J."/>
            <person name="Salas L."/>
            <person name="Vasquez M."/>
            <person name="Polz M.F."/>
            <person name="Vicuna R."/>
            <person name="Diez B."/>
        </authorList>
    </citation>
    <scope>NUCLEOTIDE SEQUENCE [LARGE SCALE GENOMIC DNA]</scope>
    <source>
        <strain evidence="3 4">1H9</strain>
    </source>
</reference>
<evidence type="ECO:0000313" key="4">
    <source>
        <dbReference type="Proteomes" id="UP000441797"/>
    </source>
</evidence>
<dbReference type="OrthoDB" id="467411at2"/>
<keyword evidence="1" id="KW-0175">Coiled coil</keyword>
<dbReference type="SUPFAM" id="SSF56954">
    <property type="entry name" value="Outer membrane efflux proteins (OEP)"/>
    <property type="match status" value="1"/>
</dbReference>
<gene>
    <name evidence="3" type="ORF">BWI75_17925</name>
</gene>
<dbReference type="Gene3D" id="1.20.5.340">
    <property type="match status" value="1"/>
</dbReference>
<feature type="region of interest" description="Disordered" evidence="2">
    <location>
        <begin position="60"/>
        <end position="82"/>
    </location>
</feature>
<dbReference type="Proteomes" id="UP000441797">
    <property type="component" value="Unassembled WGS sequence"/>
</dbReference>
<evidence type="ECO:0000313" key="3">
    <source>
        <dbReference type="EMBL" id="MUL38156.1"/>
    </source>
</evidence>
<feature type="coiled-coil region" evidence="1">
    <location>
        <begin position="89"/>
        <end position="116"/>
    </location>
</feature>
<organism evidence="3 4">
    <name type="scientific">Gloeocapsopsis dulcis AAB1 = 1H9</name>
    <dbReference type="NCBI Taxonomy" id="1433147"/>
    <lineage>
        <taxon>Bacteria</taxon>
        <taxon>Bacillati</taxon>
        <taxon>Cyanobacteriota</taxon>
        <taxon>Cyanophyceae</taxon>
        <taxon>Oscillatoriophycideae</taxon>
        <taxon>Chroococcales</taxon>
        <taxon>Chroococcaceae</taxon>
        <taxon>Gloeocapsopsis</taxon>
        <taxon>Gloeocapsopsis dulcis</taxon>
    </lineage>
</organism>
<evidence type="ECO:0000256" key="2">
    <source>
        <dbReference type="SAM" id="MobiDB-lite"/>
    </source>
</evidence>
<dbReference type="EMBL" id="NAPY01000033">
    <property type="protein sequence ID" value="MUL38156.1"/>
    <property type="molecule type" value="Genomic_DNA"/>
</dbReference>
<comment type="caution">
    <text evidence="3">The sequence shown here is derived from an EMBL/GenBank/DDBJ whole genome shotgun (WGS) entry which is preliminary data.</text>
</comment>
<dbReference type="AlphaFoldDB" id="A0A6N8G1V7"/>
<protein>
    <submittedName>
        <fullName evidence="3">Uncharacterized protein</fullName>
    </submittedName>
</protein>
<dbReference type="RefSeq" id="WP_105220546.1">
    <property type="nucleotide sequence ID" value="NZ_CAWNSU010000062.1"/>
</dbReference>
<evidence type="ECO:0000256" key="1">
    <source>
        <dbReference type="SAM" id="Coils"/>
    </source>
</evidence>
<proteinExistence type="predicted"/>